<accession>A0ABT8WLF0</accession>
<dbReference type="GO" id="GO:0008233">
    <property type="term" value="F:peptidase activity"/>
    <property type="evidence" value="ECO:0007669"/>
    <property type="project" value="UniProtKB-KW"/>
</dbReference>
<protein>
    <submittedName>
        <fullName evidence="1">Serine protease</fullName>
    </submittedName>
</protein>
<dbReference type="InterPro" id="IPR009003">
    <property type="entry name" value="Peptidase_S1_PA"/>
</dbReference>
<dbReference type="GO" id="GO:0006508">
    <property type="term" value="P:proteolysis"/>
    <property type="evidence" value="ECO:0007669"/>
    <property type="project" value="UniProtKB-KW"/>
</dbReference>
<dbReference type="EMBL" id="JAUOEL010000002">
    <property type="protein sequence ID" value="MDO5973986.1"/>
    <property type="molecule type" value="Genomic_DNA"/>
</dbReference>
<evidence type="ECO:0000313" key="2">
    <source>
        <dbReference type="Proteomes" id="UP001176806"/>
    </source>
</evidence>
<keyword evidence="1" id="KW-0378">Hydrolase</keyword>
<reference evidence="1" key="1">
    <citation type="submission" date="2023-07" db="EMBL/GenBank/DDBJ databases">
        <title>Two novel species in the genus Flavivirga.</title>
        <authorList>
            <person name="Kwon K."/>
        </authorList>
    </citation>
    <scope>NUCLEOTIDE SEQUENCE</scope>
    <source>
        <strain evidence="1">KACC 14158</strain>
    </source>
</reference>
<dbReference type="RefSeq" id="WP_303301126.1">
    <property type="nucleotide sequence ID" value="NZ_BAABDA010000051.1"/>
</dbReference>
<sequence>MLENEANIQLEKLGQAIVSIKGVNYAAVVNQDNNINNFHIEIGYDSGTFPSSLLLQYSERKFEHRPIDIKIPKGLPIDYIPKAISYENLNNYLDFPISLREMKSPFSFDKNPYRGIASEGSGSNFGTLGAIVKLKNDNNFYILSNCHVLMNESSKIGHPIKNERKETIATLHWAVSNEYYDIALAKVTDMSLLQKKFKCYDFNKKIAKPIKIGQMVTKCGYTSGSINDGTIVSKNAFVKIGENNKIFKNQILVSKISRGGDSGSTLVDKTGRNSSKDVIGLVFASDKYDFTICNHLHYLFSNEIDCYNYSDDIIMPKINFESFY</sequence>
<dbReference type="InterPro" id="IPR043504">
    <property type="entry name" value="Peptidase_S1_PA_chymotrypsin"/>
</dbReference>
<name>A0ABT8WLF0_9FLAO</name>
<evidence type="ECO:0000313" key="1">
    <source>
        <dbReference type="EMBL" id="MDO5973986.1"/>
    </source>
</evidence>
<gene>
    <name evidence="1" type="ORF">Q4Q40_07300</name>
</gene>
<keyword evidence="2" id="KW-1185">Reference proteome</keyword>
<proteinExistence type="predicted"/>
<dbReference type="SUPFAM" id="SSF50494">
    <property type="entry name" value="Trypsin-like serine proteases"/>
    <property type="match status" value="1"/>
</dbReference>
<dbReference type="Gene3D" id="2.40.10.10">
    <property type="entry name" value="Trypsin-like serine proteases"/>
    <property type="match status" value="1"/>
</dbReference>
<organism evidence="1 2">
    <name type="scientific">Flavivirga jejuensis</name>
    <dbReference type="NCBI Taxonomy" id="870487"/>
    <lineage>
        <taxon>Bacteria</taxon>
        <taxon>Pseudomonadati</taxon>
        <taxon>Bacteroidota</taxon>
        <taxon>Flavobacteriia</taxon>
        <taxon>Flavobacteriales</taxon>
        <taxon>Flavobacteriaceae</taxon>
        <taxon>Flavivirga</taxon>
    </lineage>
</organism>
<keyword evidence="1" id="KW-0645">Protease</keyword>
<dbReference type="Pfam" id="PF13365">
    <property type="entry name" value="Trypsin_2"/>
    <property type="match status" value="1"/>
</dbReference>
<comment type="caution">
    <text evidence="1">The sequence shown here is derived from an EMBL/GenBank/DDBJ whole genome shotgun (WGS) entry which is preliminary data.</text>
</comment>
<dbReference type="Proteomes" id="UP001176806">
    <property type="component" value="Unassembled WGS sequence"/>
</dbReference>